<organism evidence="10">
    <name type="scientific">Agromyces sp. G08B096</name>
    <dbReference type="NCBI Taxonomy" id="3156399"/>
    <lineage>
        <taxon>Bacteria</taxon>
        <taxon>Bacillati</taxon>
        <taxon>Actinomycetota</taxon>
        <taxon>Actinomycetes</taxon>
        <taxon>Micrococcales</taxon>
        <taxon>Microbacteriaceae</taxon>
        <taxon>Agromyces</taxon>
    </lineage>
</organism>
<protein>
    <submittedName>
        <fullName evidence="10">MFS transporter</fullName>
    </submittedName>
</protein>
<dbReference type="PROSITE" id="PS50850">
    <property type="entry name" value="MFS"/>
    <property type="match status" value="1"/>
</dbReference>
<evidence type="ECO:0000313" key="10">
    <source>
        <dbReference type="EMBL" id="XBX83446.1"/>
    </source>
</evidence>
<reference evidence="10" key="1">
    <citation type="submission" date="2024-05" db="EMBL/GenBank/DDBJ databases">
        <authorList>
            <person name="Yu L."/>
        </authorList>
    </citation>
    <scope>NUCLEOTIDE SEQUENCE</scope>
    <source>
        <strain evidence="10">G08B096</strain>
    </source>
</reference>
<dbReference type="InterPro" id="IPR020846">
    <property type="entry name" value="MFS_dom"/>
</dbReference>
<evidence type="ECO:0000256" key="1">
    <source>
        <dbReference type="ARBA" id="ARBA00004651"/>
    </source>
</evidence>
<dbReference type="Gene3D" id="1.20.1250.20">
    <property type="entry name" value="MFS general substrate transporter like domains"/>
    <property type="match status" value="1"/>
</dbReference>
<keyword evidence="2" id="KW-0813">Transport</keyword>
<dbReference type="SUPFAM" id="SSF103473">
    <property type="entry name" value="MFS general substrate transporter"/>
    <property type="match status" value="1"/>
</dbReference>
<name>A0AAU7W9Z4_9MICO</name>
<dbReference type="PANTHER" id="PTHR23513:SF11">
    <property type="entry name" value="STAPHYLOFERRIN A TRANSPORTER"/>
    <property type="match status" value="1"/>
</dbReference>
<feature type="compositionally biased region" description="Low complexity" evidence="7">
    <location>
        <begin position="432"/>
        <end position="441"/>
    </location>
</feature>
<feature type="transmembrane region" description="Helical" evidence="8">
    <location>
        <begin position="54"/>
        <end position="76"/>
    </location>
</feature>
<evidence type="ECO:0000256" key="7">
    <source>
        <dbReference type="SAM" id="MobiDB-lite"/>
    </source>
</evidence>
<feature type="region of interest" description="Disordered" evidence="7">
    <location>
        <begin position="422"/>
        <end position="462"/>
    </location>
</feature>
<feature type="transmembrane region" description="Helical" evidence="8">
    <location>
        <begin position="384"/>
        <end position="409"/>
    </location>
</feature>
<dbReference type="CDD" id="cd06173">
    <property type="entry name" value="MFS_MefA_like"/>
    <property type="match status" value="1"/>
</dbReference>
<dbReference type="RefSeq" id="WP_350349449.1">
    <property type="nucleotide sequence ID" value="NZ_CP158374.1"/>
</dbReference>
<feature type="transmembrane region" description="Helical" evidence="8">
    <location>
        <begin position="359"/>
        <end position="378"/>
    </location>
</feature>
<dbReference type="EMBL" id="CP158374">
    <property type="protein sequence ID" value="XBX83446.1"/>
    <property type="molecule type" value="Genomic_DNA"/>
</dbReference>
<evidence type="ECO:0000256" key="5">
    <source>
        <dbReference type="ARBA" id="ARBA00022989"/>
    </source>
</evidence>
<keyword evidence="5 8" id="KW-1133">Transmembrane helix</keyword>
<dbReference type="InterPro" id="IPR010290">
    <property type="entry name" value="TM_effector"/>
</dbReference>
<accession>A0AAU7W9Z4</accession>
<evidence type="ECO:0000256" key="2">
    <source>
        <dbReference type="ARBA" id="ARBA00022448"/>
    </source>
</evidence>
<sequence>MTRAERLPRALRPFGSGQYRLLVAALAASLLSSGAWLVAAVWQVVELGGSPIDLSLVATGSALGLVAAVLVGGVAADRIPQRRILFVVELVRGGAFAVAALLAGTGIVEVWHIAAISFVLGVADGFFYPAYSAWLPSLLPADHLLAANGIEGVLRPAVMQAAGPALASALIAVQAPWLAFAVVAVLQAAAAGVLALMRTTAVRRDFEVTDAHPFRQVVGDFRDGFAYLVRTRWLFATLVFSIVLVFLIMGPIEVLLPFAVKDQTGGGAGAFALVLAAFGLGGAVGSLAVASLPLPRRYLTLMILAWGVGCVPLAIIGFTSWLWVMVVAVFIVGVLFDGAQVVWGTLLQRRVPPAMLGRVSSLDFFVSLALMPISMAVAGPVGEAIGLAPAFLIAGLVPPFLALATLAFARLGRDELAHPLDAAPPDPTIVTGPEAAAGFEAPADERQPGVPGEERQPEAPER</sequence>
<evidence type="ECO:0000259" key="9">
    <source>
        <dbReference type="PROSITE" id="PS50850"/>
    </source>
</evidence>
<dbReference type="PANTHER" id="PTHR23513">
    <property type="entry name" value="INTEGRAL MEMBRANE EFFLUX PROTEIN-RELATED"/>
    <property type="match status" value="1"/>
</dbReference>
<keyword evidence="3" id="KW-1003">Cell membrane</keyword>
<feature type="compositionally biased region" description="Basic and acidic residues" evidence="7">
    <location>
        <begin position="443"/>
        <end position="462"/>
    </location>
</feature>
<evidence type="ECO:0000256" key="4">
    <source>
        <dbReference type="ARBA" id="ARBA00022692"/>
    </source>
</evidence>
<dbReference type="Pfam" id="PF05977">
    <property type="entry name" value="MFS_3"/>
    <property type="match status" value="1"/>
</dbReference>
<evidence type="ECO:0000256" key="8">
    <source>
        <dbReference type="SAM" id="Phobius"/>
    </source>
</evidence>
<keyword evidence="6 8" id="KW-0472">Membrane</keyword>
<gene>
    <name evidence="10" type="ORF">ABIQ69_05910</name>
</gene>
<feature type="transmembrane region" description="Helical" evidence="8">
    <location>
        <begin position="322"/>
        <end position="347"/>
    </location>
</feature>
<feature type="transmembrane region" description="Helical" evidence="8">
    <location>
        <begin position="177"/>
        <end position="197"/>
    </location>
</feature>
<feature type="transmembrane region" description="Helical" evidence="8">
    <location>
        <begin position="268"/>
        <end position="291"/>
    </location>
</feature>
<dbReference type="GO" id="GO:0022857">
    <property type="term" value="F:transmembrane transporter activity"/>
    <property type="evidence" value="ECO:0007669"/>
    <property type="project" value="InterPro"/>
</dbReference>
<feature type="domain" description="Major facilitator superfamily (MFS) profile" evidence="9">
    <location>
        <begin position="1"/>
        <end position="413"/>
    </location>
</feature>
<feature type="transmembrane region" description="Helical" evidence="8">
    <location>
        <begin position="21"/>
        <end position="42"/>
    </location>
</feature>
<evidence type="ECO:0000256" key="6">
    <source>
        <dbReference type="ARBA" id="ARBA00023136"/>
    </source>
</evidence>
<feature type="transmembrane region" description="Helical" evidence="8">
    <location>
        <begin position="298"/>
        <end position="316"/>
    </location>
</feature>
<feature type="transmembrane region" description="Helical" evidence="8">
    <location>
        <begin position="233"/>
        <end position="256"/>
    </location>
</feature>
<dbReference type="InterPro" id="IPR036259">
    <property type="entry name" value="MFS_trans_sf"/>
</dbReference>
<dbReference type="AlphaFoldDB" id="A0AAU7W9Z4"/>
<keyword evidence="4 8" id="KW-0812">Transmembrane</keyword>
<proteinExistence type="predicted"/>
<dbReference type="GO" id="GO:0005886">
    <property type="term" value="C:plasma membrane"/>
    <property type="evidence" value="ECO:0007669"/>
    <property type="project" value="UniProtKB-SubCell"/>
</dbReference>
<comment type="subcellular location">
    <subcellularLocation>
        <location evidence="1">Cell membrane</location>
        <topology evidence="1">Multi-pass membrane protein</topology>
    </subcellularLocation>
</comment>
<evidence type="ECO:0000256" key="3">
    <source>
        <dbReference type="ARBA" id="ARBA00022475"/>
    </source>
</evidence>